<dbReference type="InterPro" id="IPR013783">
    <property type="entry name" value="Ig-like_fold"/>
</dbReference>
<dbReference type="Pfam" id="PF07686">
    <property type="entry name" value="V-set"/>
    <property type="match status" value="2"/>
</dbReference>
<comment type="subcellular location">
    <subcellularLocation>
        <location evidence="1">Membrane</location>
    </subcellularLocation>
</comment>
<proteinExistence type="predicted"/>
<dbReference type="Proteomes" id="UP000289886">
    <property type="component" value="Unassembled WGS sequence"/>
</dbReference>
<dbReference type="Gene3D" id="2.60.40.10">
    <property type="entry name" value="Immunoglobulins"/>
    <property type="match status" value="4"/>
</dbReference>
<evidence type="ECO:0000256" key="4">
    <source>
        <dbReference type="ARBA" id="ARBA00023180"/>
    </source>
</evidence>
<evidence type="ECO:0000256" key="3">
    <source>
        <dbReference type="ARBA" id="ARBA00023136"/>
    </source>
</evidence>
<evidence type="ECO:0000256" key="1">
    <source>
        <dbReference type="ARBA" id="ARBA00004370"/>
    </source>
</evidence>
<dbReference type="PANTHER" id="PTHR12080">
    <property type="entry name" value="SIGNALING LYMPHOCYTIC ACTIVATION MOLECULE"/>
    <property type="match status" value="1"/>
</dbReference>
<feature type="domain" description="Ig-like" evidence="6">
    <location>
        <begin position="174"/>
        <end position="246"/>
    </location>
</feature>
<dbReference type="CDD" id="cd00096">
    <property type="entry name" value="Ig"/>
    <property type="match status" value="2"/>
</dbReference>
<keyword evidence="2" id="KW-0732">Signal</keyword>
<evidence type="ECO:0000256" key="5">
    <source>
        <dbReference type="SAM" id="Phobius"/>
    </source>
</evidence>
<evidence type="ECO:0000313" key="8">
    <source>
        <dbReference type="Proteomes" id="UP000289886"/>
    </source>
</evidence>
<dbReference type="SMART" id="SM00409">
    <property type="entry name" value="IG"/>
    <property type="match status" value="4"/>
</dbReference>
<dbReference type="PANTHER" id="PTHR12080:SF55">
    <property type="entry name" value="LYMPHOCYTE FUNCTION-ASSOCIATED ANTIGEN 3"/>
    <property type="match status" value="1"/>
</dbReference>
<protein>
    <submittedName>
        <fullName evidence="7">T-lymphocyte surface antigen Ly-9</fullName>
    </submittedName>
</protein>
<keyword evidence="3 5" id="KW-0472">Membrane</keyword>
<dbReference type="InterPro" id="IPR007110">
    <property type="entry name" value="Ig-like_dom"/>
</dbReference>
<organism evidence="7 8">
    <name type="scientific">Acipenser ruthenus</name>
    <name type="common">Sterlet sturgeon</name>
    <dbReference type="NCBI Taxonomy" id="7906"/>
    <lineage>
        <taxon>Eukaryota</taxon>
        <taxon>Metazoa</taxon>
        <taxon>Chordata</taxon>
        <taxon>Craniata</taxon>
        <taxon>Vertebrata</taxon>
        <taxon>Euteleostomi</taxon>
        <taxon>Actinopterygii</taxon>
        <taxon>Chondrostei</taxon>
        <taxon>Acipenseriformes</taxon>
        <taxon>Acipenseridae</taxon>
        <taxon>Acipenser</taxon>
    </lineage>
</organism>
<evidence type="ECO:0000256" key="2">
    <source>
        <dbReference type="ARBA" id="ARBA00022729"/>
    </source>
</evidence>
<name>A0A444UY04_ACIRT</name>
<evidence type="ECO:0000313" key="7">
    <source>
        <dbReference type="EMBL" id="RXM93034.1"/>
    </source>
</evidence>
<comment type="caution">
    <text evidence="7">The sequence shown here is derived from an EMBL/GenBank/DDBJ whole genome shotgun (WGS) entry which is preliminary data.</text>
</comment>
<dbReference type="InterPro" id="IPR015631">
    <property type="entry name" value="CD2/SLAM_rcpt"/>
</dbReference>
<dbReference type="AlphaFoldDB" id="A0A444UY04"/>
<dbReference type="InterPro" id="IPR003599">
    <property type="entry name" value="Ig_sub"/>
</dbReference>
<accession>A0A444UY04</accession>
<feature type="transmembrane region" description="Helical" evidence="5">
    <location>
        <begin position="20"/>
        <end position="41"/>
    </location>
</feature>
<evidence type="ECO:0000259" key="6">
    <source>
        <dbReference type="PROSITE" id="PS50835"/>
    </source>
</evidence>
<feature type="domain" description="Ig-like" evidence="6">
    <location>
        <begin position="370"/>
        <end position="442"/>
    </location>
</feature>
<keyword evidence="5" id="KW-1133">Transmembrane helix</keyword>
<dbReference type="GO" id="GO:0016020">
    <property type="term" value="C:membrane"/>
    <property type="evidence" value="ECO:0007669"/>
    <property type="project" value="UniProtKB-SubCell"/>
</dbReference>
<reference evidence="7 8" key="1">
    <citation type="submission" date="2019-01" db="EMBL/GenBank/DDBJ databases">
        <title>Draft Genome and Complete Hox-Cluster Characterization of the Sterlet Sturgeon (Acipenser ruthenus).</title>
        <authorList>
            <person name="Wei Q."/>
        </authorList>
    </citation>
    <scope>NUCLEOTIDE SEQUENCE [LARGE SCALE GENOMIC DNA]</scope>
    <source>
        <strain evidence="7">WHYD16114868_AA</strain>
        <tissue evidence="7">Blood</tissue>
    </source>
</reference>
<keyword evidence="5" id="KW-0812">Transmembrane</keyword>
<gene>
    <name evidence="7" type="ORF">EOD39_19507</name>
</gene>
<dbReference type="SUPFAM" id="SSF48726">
    <property type="entry name" value="Immunoglobulin"/>
    <property type="match status" value="4"/>
</dbReference>
<dbReference type="InterPro" id="IPR013106">
    <property type="entry name" value="Ig_V-set"/>
</dbReference>
<dbReference type="EMBL" id="SCEB01005259">
    <property type="protein sequence ID" value="RXM93034.1"/>
    <property type="molecule type" value="Genomic_DNA"/>
</dbReference>
<dbReference type="InterPro" id="IPR036179">
    <property type="entry name" value="Ig-like_dom_sf"/>
</dbReference>
<keyword evidence="8" id="KW-1185">Reference proteome</keyword>
<sequence length="471" mass="52734">MASAEPSSSSPGPITPLPSILLLLLHIIFSFLPPIIIIIIITHSTSISTPSPSRSLSRERDFHVLTGQLVPQQVKGIVGESFTFPVEIPNLQPDTKLYWRYGSEGPHELLARIQNWKIDVIVDRFEGRLQLDNNSLRISELKIEDSSFYQVEEFTGNGFIKRFQLSVYNPVPIPHVQKLSGSEVQSNEMICILLCSVQNSTALTVSWIRDGESLHTPQLVLRVNTAEYNVNYTCVASNPVSNQTVTVTPSQNCMEEGFCRSDSAAQQVKGILRESFTFPVKIPNLHPAIEVHWSYGPEGPDKTIASIQNRMITVFDERFKGRLQLDSNSSSLRISELKTKDSGFYQVEEFKKNGFKKRFSLTVYNPVPIPHVQKLSGSEVQSNETICILLCSVQNSTALTVSWIRDGESLHTPQLVLRVNTAEYNVNYTCVASNPVSNQTVTVTPSQNCTETEKHKDSHTDGTYFINIIFD</sequence>
<keyword evidence="4" id="KW-0325">Glycoprotein</keyword>
<dbReference type="PROSITE" id="PS50835">
    <property type="entry name" value="IG_LIKE"/>
    <property type="match status" value="2"/>
</dbReference>